<feature type="domain" description="GP-PDE" evidence="1">
    <location>
        <begin position="9"/>
        <end position="246"/>
    </location>
</feature>
<protein>
    <submittedName>
        <fullName evidence="2">Glycerophosphoryl diester phosphodiesterase</fullName>
    </submittedName>
</protein>
<dbReference type="CDD" id="cd08562">
    <property type="entry name" value="GDPD_EcUgpQ_like"/>
    <property type="match status" value="1"/>
</dbReference>
<organism evidence="2 3">
    <name type="scientific">Candidatus Pantoea symbiotica</name>
    <dbReference type="NCBI Taxonomy" id="1884370"/>
    <lineage>
        <taxon>Bacteria</taxon>
        <taxon>Pseudomonadati</taxon>
        <taxon>Pseudomonadota</taxon>
        <taxon>Gammaproteobacteria</taxon>
        <taxon>Enterobacterales</taxon>
        <taxon>Erwiniaceae</taxon>
        <taxon>Pantoea</taxon>
    </lineage>
</organism>
<evidence type="ECO:0000313" key="3">
    <source>
        <dbReference type="Proteomes" id="UP000198841"/>
    </source>
</evidence>
<dbReference type="SUPFAM" id="SSF51695">
    <property type="entry name" value="PLC-like phosphodiesterases"/>
    <property type="match status" value="1"/>
</dbReference>
<sequence>MSQHNWPYPHIVAHRGGGKLAPENTLAAIDVGAQHGHTMIEFDAKLSEDKQIFLLHDDTLDRTSNGWGVAGALSWHKLSQLDAGGWFSRDYEGEPLALLSEVAERCRQHQMMANIEIKPTTGQDVETGRNVALAARELWQGQTAPLLSSFSYAALEAAMEAAPELPRGLLLDEWHDDWQALTSRLDCVSIHLNHKLLDAERTAQLKAAGLHILVYTVNQPARARELLSWGVDAICTDRIDIIGPDFR</sequence>
<name>A0A1I4CN61_9GAMM</name>
<dbReference type="Proteomes" id="UP000198841">
    <property type="component" value="Unassembled WGS sequence"/>
</dbReference>
<dbReference type="InterPro" id="IPR017946">
    <property type="entry name" value="PLC-like_Pdiesterase_TIM-brl"/>
</dbReference>
<comment type="caution">
    <text evidence="2">The sequence shown here is derived from an EMBL/GenBank/DDBJ whole genome shotgun (WGS) entry which is preliminary data.</text>
</comment>
<proteinExistence type="predicted"/>
<dbReference type="Pfam" id="PF03009">
    <property type="entry name" value="GDPD"/>
    <property type="match status" value="1"/>
</dbReference>
<dbReference type="InterPro" id="IPR030395">
    <property type="entry name" value="GP_PDE_dom"/>
</dbReference>
<dbReference type="RefSeq" id="WP_008109909.1">
    <property type="nucleotide sequence ID" value="NZ_FOSD01000010.1"/>
</dbReference>
<gene>
    <name evidence="2" type="ORF">SAMN05518863_110131</name>
</gene>
<keyword evidence="3" id="KW-1185">Reference proteome</keyword>
<dbReference type="EMBL" id="FOSD01000010">
    <property type="protein sequence ID" value="SFK82345.1"/>
    <property type="molecule type" value="Genomic_DNA"/>
</dbReference>
<evidence type="ECO:0000313" key="2">
    <source>
        <dbReference type="EMBL" id="SFK82345.1"/>
    </source>
</evidence>
<dbReference type="Gene3D" id="3.20.20.190">
    <property type="entry name" value="Phosphatidylinositol (PI) phosphodiesterase"/>
    <property type="match status" value="1"/>
</dbReference>
<dbReference type="PROSITE" id="PS51704">
    <property type="entry name" value="GP_PDE"/>
    <property type="match status" value="1"/>
</dbReference>
<dbReference type="NCBIfam" id="NF006989">
    <property type="entry name" value="PRK09454.1"/>
    <property type="match status" value="1"/>
</dbReference>
<reference evidence="2 3" key="1">
    <citation type="submission" date="2016-10" db="EMBL/GenBank/DDBJ databases">
        <authorList>
            <person name="Varghese N."/>
            <person name="Submissions S."/>
        </authorList>
    </citation>
    <scope>NUCLEOTIDE SEQUENCE [LARGE SCALE GENOMIC DNA]</scope>
    <source>
        <strain evidence="2 3">YR512</strain>
    </source>
</reference>
<accession>A0A1I4CN61</accession>
<dbReference type="PANTHER" id="PTHR46211">
    <property type="entry name" value="GLYCEROPHOSPHORYL DIESTER PHOSPHODIESTERASE"/>
    <property type="match status" value="1"/>
</dbReference>
<dbReference type="PANTHER" id="PTHR46211:SF1">
    <property type="entry name" value="GLYCEROPHOSPHODIESTER PHOSPHODIESTERASE, CYTOPLASMIC"/>
    <property type="match status" value="1"/>
</dbReference>
<evidence type="ECO:0000259" key="1">
    <source>
        <dbReference type="PROSITE" id="PS51704"/>
    </source>
</evidence>